<evidence type="ECO:0000256" key="1">
    <source>
        <dbReference type="SAM" id="MobiDB-lite"/>
    </source>
</evidence>
<feature type="region of interest" description="Disordered" evidence="1">
    <location>
        <begin position="412"/>
        <end position="480"/>
    </location>
</feature>
<accession>A0ABN7UZN6</accession>
<comment type="caution">
    <text evidence="2">The sequence shown here is derived from an EMBL/GenBank/DDBJ whole genome shotgun (WGS) entry which is preliminary data.</text>
</comment>
<feature type="compositionally biased region" description="Polar residues" evidence="1">
    <location>
        <begin position="160"/>
        <end position="169"/>
    </location>
</feature>
<feature type="region of interest" description="Disordered" evidence="1">
    <location>
        <begin position="258"/>
        <end position="279"/>
    </location>
</feature>
<feature type="compositionally biased region" description="Polar residues" evidence="1">
    <location>
        <begin position="529"/>
        <end position="539"/>
    </location>
</feature>
<gene>
    <name evidence="2" type="ORF">GMARGA_LOCUS12340</name>
</gene>
<reference evidence="2 3" key="1">
    <citation type="submission" date="2021-06" db="EMBL/GenBank/DDBJ databases">
        <authorList>
            <person name="Kallberg Y."/>
            <person name="Tangrot J."/>
            <person name="Rosling A."/>
        </authorList>
    </citation>
    <scope>NUCLEOTIDE SEQUENCE [LARGE SCALE GENOMIC DNA]</scope>
    <source>
        <strain evidence="2 3">120-4 pot B 10/14</strain>
    </source>
</reference>
<dbReference type="EMBL" id="CAJVQB010007496">
    <property type="protein sequence ID" value="CAG8704439.1"/>
    <property type="molecule type" value="Genomic_DNA"/>
</dbReference>
<dbReference type="Proteomes" id="UP000789901">
    <property type="component" value="Unassembled WGS sequence"/>
</dbReference>
<keyword evidence="3" id="KW-1185">Reference proteome</keyword>
<feature type="compositionally biased region" description="Basic residues" evidence="1">
    <location>
        <begin position="422"/>
        <end position="434"/>
    </location>
</feature>
<feature type="compositionally biased region" description="Polar residues" evidence="1">
    <location>
        <begin position="569"/>
        <end position="598"/>
    </location>
</feature>
<evidence type="ECO:0000313" key="3">
    <source>
        <dbReference type="Proteomes" id="UP000789901"/>
    </source>
</evidence>
<feature type="compositionally biased region" description="Basic and acidic residues" evidence="1">
    <location>
        <begin position="548"/>
        <end position="557"/>
    </location>
</feature>
<feature type="region of interest" description="Disordered" evidence="1">
    <location>
        <begin position="19"/>
        <end position="42"/>
    </location>
</feature>
<feature type="region of interest" description="Disordered" evidence="1">
    <location>
        <begin position="210"/>
        <end position="229"/>
    </location>
</feature>
<proteinExistence type="predicted"/>
<name>A0ABN7UZN6_GIGMA</name>
<sequence>MTRSMETMLQIYRRSSESVVTHKSSRSMRARLDDQRRSSETKKSDILAARRYATYDLNWYDYNMSNMKDADNIENSAKGTKQIFSKPLVQSPLSSPMLFTPSNITNPVVTLDVKNLEKERERERVSTCSYVSQQRPFLGGITITTTVQVVKVGDQDSQKKNNSVINSSLPHKIDNNTDVSYNNYHTKTVQNHEDSRVKIPESSERKVVLNNTLKQNDRPKPKKQQRLSTQIVKSKRQNRLYDANVNAHAHSKTVVLSSKRSSLGHYSPSPLKGPVSNKSYPKKLIKKKLRMLANSTTCNPTYSNDPTDMEDDLPILNNQKGRWLPTRHNEPKLIHASLVPLSQHVKREPIVHVPLSQNVKRGSFVHASPRLKQLTRVNSKKSRLPVTVPQVKRVSQIFRQQLLEQSILMSFNNQSPPISNARKGKQIRKAKKGISAKLDHESRRERQKKNLGKHQVQCAKRNRDSAPYNKNRQKVQSEPKAVNVLSIPKILDVEELVKKVDEELRKRENLISPRPPPRRIVHGLPTPDSVPSTPQSKSNTSSLLTSLPDRRSAKSDEMIFTEPPPFPTHLTNKTEPFPARQSQNGSTRTPSTVVDSIN</sequence>
<feature type="region of interest" description="Disordered" evidence="1">
    <location>
        <begin position="156"/>
        <end position="177"/>
    </location>
</feature>
<protein>
    <submittedName>
        <fullName evidence="2">25728_t:CDS:1</fullName>
    </submittedName>
</protein>
<feature type="region of interest" description="Disordered" evidence="1">
    <location>
        <begin position="508"/>
        <end position="598"/>
    </location>
</feature>
<organism evidence="2 3">
    <name type="scientific">Gigaspora margarita</name>
    <dbReference type="NCBI Taxonomy" id="4874"/>
    <lineage>
        <taxon>Eukaryota</taxon>
        <taxon>Fungi</taxon>
        <taxon>Fungi incertae sedis</taxon>
        <taxon>Mucoromycota</taxon>
        <taxon>Glomeromycotina</taxon>
        <taxon>Glomeromycetes</taxon>
        <taxon>Diversisporales</taxon>
        <taxon>Gigasporaceae</taxon>
        <taxon>Gigaspora</taxon>
    </lineage>
</organism>
<evidence type="ECO:0000313" key="2">
    <source>
        <dbReference type="EMBL" id="CAG8704439.1"/>
    </source>
</evidence>
<feature type="compositionally biased region" description="Basic and acidic residues" evidence="1">
    <location>
        <begin position="30"/>
        <end position="42"/>
    </location>
</feature>